<dbReference type="Pfam" id="PF13510">
    <property type="entry name" value="Fer2_4"/>
    <property type="match status" value="1"/>
</dbReference>
<dbReference type="InterPro" id="IPR001226">
    <property type="entry name" value="Flavodoxin_CS"/>
</dbReference>
<evidence type="ECO:0000259" key="7">
    <source>
        <dbReference type="PROSITE" id="PS50902"/>
    </source>
</evidence>
<feature type="non-terminal residue" evidence="10">
    <location>
        <position position="874"/>
    </location>
</feature>
<keyword evidence="2" id="KW-0004">4Fe-4S</keyword>
<keyword evidence="3" id="KW-0479">Metal-binding</keyword>
<dbReference type="InterPro" id="IPR036010">
    <property type="entry name" value="2Fe-2S_ferredoxin-like_sf"/>
</dbReference>
<dbReference type="Pfam" id="PF00258">
    <property type="entry name" value="Flavodoxin_1"/>
    <property type="match status" value="1"/>
</dbReference>
<keyword evidence="6" id="KW-0411">Iron-sulfur</keyword>
<organism evidence="10">
    <name type="scientific">Mastigamoeba balamuthi</name>
    <name type="common">Phreatamoeba balamuthi</name>
    <dbReference type="NCBI Taxonomy" id="108607"/>
    <lineage>
        <taxon>Eukaryota</taxon>
        <taxon>Amoebozoa</taxon>
        <taxon>Evosea</taxon>
        <taxon>Archamoebae</taxon>
        <taxon>Mastigamoebida</taxon>
        <taxon>Mastigamoebidae</taxon>
        <taxon>Mastigamoeba</taxon>
    </lineage>
</organism>
<dbReference type="PROSITE" id="PS51379">
    <property type="entry name" value="4FE4S_FER_2"/>
    <property type="match status" value="2"/>
</dbReference>
<dbReference type="InterPro" id="IPR001041">
    <property type="entry name" value="2Fe-2S_ferredoxin-type"/>
</dbReference>
<evidence type="ECO:0000256" key="4">
    <source>
        <dbReference type="ARBA" id="ARBA00022737"/>
    </source>
</evidence>
<evidence type="ECO:0000259" key="9">
    <source>
        <dbReference type="PROSITE" id="PS51379"/>
    </source>
</evidence>
<dbReference type="Pfam" id="PF12838">
    <property type="entry name" value="Fer4_7"/>
    <property type="match status" value="1"/>
</dbReference>
<evidence type="ECO:0000256" key="5">
    <source>
        <dbReference type="ARBA" id="ARBA00023004"/>
    </source>
</evidence>
<dbReference type="EMBL" id="KJ558426">
    <property type="protein sequence ID" value="AIW52596.1"/>
    <property type="molecule type" value="mRNA"/>
</dbReference>
<feature type="domain" description="4Fe-4S ferredoxin-type" evidence="9">
    <location>
        <begin position="197"/>
        <end position="226"/>
    </location>
</feature>
<protein>
    <submittedName>
        <fullName evidence="10">Fe-only hydrogenase 4</fullName>
    </submittedName>
</protein>
<evidence type="ECO:0000313" key="10">
    <source>
        <dbReference type="EMBL" id="AIW52596.1"/>
    </source>
</evidence>
<dbReference type="PROSITE" id="PS00201">
    <property type="entry name" value="FLAVODOXIN"/>
    <property type="match status" value="1"/>
</dbReference>
<dbReference type="PROSITE" id="PS50902">
    <property type="entry name" value="FLAVODOXIN_LIKE"/>
    <property type="match status" value="1"/>
</dbReference>
<feature type="domain" description="4Fe-4S ferredoxin-type" evidence="9">
    <location>
        <begin position="154"/>
        <end position="184"/>
    </location>
</feature>
<dbReference type="GO" id="GO:0051539">
    <property type="term" value="F:4 iron, 4 sulfur cluster binding"/>
    <property type="evidence" value="ECO:0007669"/>
    <property type="project" value="UniProtKB-KW"/>
</dbReference>
<dbReference type="InterPro" id="IPR009016">
    <property type="entry name" value="Fe_hydrogenase"/>
</dbReference>
<dbReference type="SUPFAM" id="SSF54862">
    <property type="entry name" value="4Fe-4S ferredoxins"/>
    <property type="match status" value="1"/>
</dbReference>
<evidence type="ECO:0000256" key="2">
    <source>
        <dbReference type="ARBA" id="ARBA00022485"/>
    </source>
</evidence>
<dbReference type="Gene3D" id="3.40.50.1780">
    <property type="match status" value="1"/>
</dbReference>
<dbReference type="PROSITE" id="PS51085">
    <property type="entry name" value="2FE2S_FER_2"/>
    <property type="match status" value="1"/>
</dbReference>
<dbReference type="InterPro" id="IPR029039">
    <property type="entry name" value="Flavoprotein-like_sf"/>
</dbReference>
<dbReference type="Gene3D" id="3.30.70.20">
    <property type="match status" value="1"/>
</dbReference>
<dbReference type="GO" id="GO:0009055">
    <property type="term" value="F:electron transfer activity"/>
    <property type="evidence" value="ECO:0007669"/>
    <property type="project" value="InterPro"/>
</dbReference>
<feature type="domain" description="Flavodoxin-like" evidence="7">
    <location>
        <begin position="657"/>
        <end position="806"/>
    </location>
</feature>
<evidence type="ECO:0000256" key="6">
    <source>
        <dbReference type="ARBA" id="ARBA00023014"/>
    </source>
</evidence>
<accession>A0A0B4R366</accession>
<comment type="similarity">
    <text evidence="1">Belongs to the NARF family.</text>
</comment>
<reference evidence="10" key="1">
    <citation type="journal article" date="2015" name="Mol. Biol. Evol.">
        <title>Lateral gene transfer and gene duplication played a key role in the evolution of Mastigamoeba balamuthi hydrogenosomes.</title>
        <authorList>
            <person name="Nyvltova E."/>
            <person name="Stairs C.W."/>
            <person name="Hrdy I."/>
            <person name="Ridl J."/>
            <person name="Mach J."/>
            <person name="Paces J."/>
            <person name="Roger A.J."/>
            <person name="Tachezy J."/>
        </authorList>
    </citation>
    <scope>NUCLEOTIDE SEQUENCE</scope>
</reference>
<dbReference type="FunFam" id="3.30.70.20:FF:000035">
    <property type="entry name" value="Iron hydrogenase 1"/>
    <property type="match status" value="1"/>
</dbReference>
<dbReference type="PANTHER" id="PTHR11615">
    <property type="entry name" value="NITRATE, FORMATE, IRON DEHYDROGENASE"/>
    <property type="match status" value="1"/>
</dbReference>
<dbReference type="GO" id="GO:0046872">
    <property type="term" value="F:metal ion binding"/>
    <property type="evidence" value="ECO:0007669"/>
    <property type="project" value="UniProtKB-KW"/>
</dbReference>
<dbReference type="SUPFAM" id="SSF52218">
    <property type="entry name" value="Flavoproteins"/>
    <property type="match status" value="1"/>
</dbReference>
<evidence type="ECO:0000259" key="8">
    <source>
        <dbReference type="PROSITE" id="PS51085"/>
    </source>
</evidence>
<keyword evidence="4" id="KW-0677">Repeat</keyword>
<dbReference type="InterPro" id="IPR017900">
    <property type="entry name" value="4Fe4S_Fe_S_CS"/>
</dbReference>
<dbReference type="CDD" id="cd00207">
    <property type="entry name" value="fer2"/>
    <property type="match status" value="1"/>
</dbReference>
<keyword evidence="5" id="KW-0408">Iron</keyword>
<dbReference type="PROSITE" id="PS00198">
    <property type="entry name" value="4FE4S_FER_1"/>
    <property type="match status" value="1"/>
</dbReference>
<feature type="domain" description="2Fe-2S ferredoxin-type" evidence="8">
    <location>
        <begin position="25"/>
        <end position="104"/>
    </location>
</feature>
<dbReference type="SUPFAM" id="SSF53920">
    <property type="entry name" value="Fe-only hydrogenase"/>
    <property type="match status" value="1"/>
</dbReference>
<dbReference type="AlphaFoldDB" id="A0A0B4R366"/>
<dbReference type="InterPro" id="IPR050340">
    <property type="entry name" value="Cytosolic_Fe-S_CAF"/>
</dbReference>
<sequence length="874" mass="95532">MSFFKKHDELPRPEYLPPQREVRPDKVDVKINGKEISVPANWTVQRACRENGIYVPSLCNFPSLAPTAKCGVCVVHIDGRSTPYVQSCKTVVEHGMRITTNTPDVQHQARANLVEFLGPFRRLEQLPRTPEIEDLVRFVGSDAIAQDPQPPHRFSIAVDQSSCVFCTRCVRACSGVQNMNIITVTPDKPAMPIAFDGNMPVHSSNCIACGQCTLVCPTGALSERDDVAVVTEHLKAAGPHRKTMVVMTAPSTRITLGEGMGETPGTVETARLVASCRAAGFDLVFDATFASDICASMEAAELTERLDADGPFPMFSSSCPGWVTLVENKYPHLRANLARVKSPMMALGALIRNWMSKRERPQSRDTYYVVAVMPCPAKKEEAMRSELRDPSGRSDVDVVLTTREMARLLRQRGVKWDSLPGNFKSAFDEPFASASGGGALTDASGGTSEAVLRVAHSFIARQDITHDTSRLFADCRRASELGDWSDIQVAVAPAQGRVLDIAVLGGSRAIQSFLAEQQLDNPGADTDTELKHYVECMACPGGCIGGGGQPTSFNEHVVQQRLGAVYAYDRACAHASPLVGHREWIAKELGELGSAFSKSLLEYEPPLIVPKKGPPSYPTMGRKARFRAGGGRTVSSGCLDTALYSLSGRDDTNVADIAILYGSQGGTTATCAKQLAQFMARWVTEEISVHSMDQFPFAKLPTVSTVLLVTSSWHSLQGSMPDNAREFYSRLRSVLPTSFHESLLATKFAVCGFGSTKYDRFCGFAEQLNSAFINLGATPFVEMVKIDTERPDKGKKPFAKWMKAVVKMLTTPDLVQPTMLVVPSIMPSVPTRAQAFPGYHQITVSRVKEYKNLTQATSGRYYYVEFDTGKTFIE</sequence>
<dbReference type="InterPro" id="IPR017896">
    <property type="entry name" value="4Fe4S_Fe-S-bd"/>
</dbReference>
<dbReference type="InterPro" id="IPR004108">
    <property type="entry name" value="Fe_hydrogenase_lsu_C"/>
</dbReference>
<dbReference type="Pfam" id="PF02906">
    <property type="entry name" value="Fe_hyd_lg_C"/>
    <property type="match status" value="1"/>
</dbReference>
<dbReference type="Gene3D" id="3.40.950.10">
    <property type="entry name" value="Fe-only Hydrogenase (Larger Subunit), Chain L, domain 3"/>
    <property type="match status" value="1"/>
</dbReference>
<name>A0A0B4R366_MASBA</name>
<dbReference type="InterPro" id="IPR008254">
    <property type="entry name" value="Flavodoxin/NO_synth"/>
</dbReference>
<dbReference type="SUPFAM" id="SSF54292">
    <property type="entry name" value="2Fe-2S ferredoxin-like"/>
    <property type="match status" value="1"/>
</dbReference>
<dbReference type="VEuPathDB" id="AmoebaDB:MBAL_002097"/>
<dbReference type="Gene3D" id="3.40.50.360">
    <property type="match status" value="1"/>
</dbReference>
<dbReference type="GO" id="GO:0010181">
    <property type="term" value="F:FMN binding"/>
    <property type="evidence" value="ECO:0007669"/>
    <property type="project" value="InterPro"/>
</dbReference>
<evidence type="ECO:0000256" key="1">
    <source>
        <dbReference type="ARBA" id="ARBA00006596"/>
    </source>
</evidence>
<evidence type="ECO:0000256" key="3">
    <source>
        <dbReference type="ARBA" id="ARBA00022723"/>
    </source>
</evidence>
<dbReference type="Gene3D" id="3.10.20.740">
    <property type="match status" value="1"/>
</dbReference>
<proteinExistence type="evidence at transcript level"/>